<feature type="signal peptide" evidence="2">
    <location>
        <begin position="1"/>
        <end position="21"/>
    </location>
</feature>
<dbReference type="Proteomes" id="UP000190852">
    <property type="component" value="Unassembled WGS sequence"/>
</dbReference>
<dbReference type="InterPro" id="IPR050300">
    <property type="entry name" value="GDXG_lipolytic_enzyme"/>
</dbReference>
<protein>
    <submittedName>
        <fullName evidence="4">Acetyl esterase/lipase</fullName>
    </submittedName>
</protein>
<keyword evidence="1" id="KW-0378">Hydrolase</keyword>
<evidence type="ECO:0000313" key="5">
    <source>
        <dbReference type="Proteomes" id="UP000190852"/>
    </source>
</evidence>
<evidence type="ECO:0000256" key="1">
    <source>
        <dbReference type="ARBA" id="ARBA00022801"/>
    </source>
</evidence>
<dbReference type="EMBL" id="FUYQ01000018">
    <property type="protein sequence ID" value="SKB70178.1"/>
    <property type="molecule type" value="Genomic_DNA"/>
</dbReference>
<keyword evidence="2" id="KW-0732">Signal</keyword>
<dbReference type="GO" id="GO:0016787">
    <property type="term" value="F:hydrolase activity"/>
    <property type="evidence" value="ECO:0007669"/>
    <property type="project" value="UniProtKB-KW"/>
</dbReference>
<dbReference type="AlphaFoldDB" id="A0A1T5DEK1"/>
<gene>
    <name evidence="4" type="ORF">SAMN05660349_02419</name>
</gene>
<evidence type="ECO:0000256" key="2">
    <source>
        <dbReference type="SAM" id="SignalP"/>
    </source>
</evidence>
<name>A0A1T5DEK1_9BACT</name>
<feature type="domain" description="BD-FAE-like" evidence="3">
    <location>
        <begin position="70"/>
        <end position="180"/>
    </location>
</feature>
<proteinExistence type="predicted"/>
<dbReference type="RefSeq" id="WP_079683875.1">
    <property type="nucleotide sequence ID" value="NZ_FUYQ01000018.1"/>
</dbReference>
<sequence length="303" mass="32878">MKKGNLLFLLITNLITGSIMAQDKPIQLFPKGAPGEQTKLIEKALPEGGKVGGASVLRLSGVSDPTITIYPASDEVATGSAIVVCPGGGYEILAYDLEGDEICQWLNEIGVTAVLLKYRVPRRTGLEKHTAPLQDVQRAISLVRSKAEELNLDPQRIGVMGFSAGAHLAAMASTSYDKRTYPEVDAADKVSCKPDFCLLVYPAYLDGPNFTIAPELKVTAQTPPTMLVQTEDDKSYINSSLFYYYALKEAGVPATMHLYSKGGHGYGLRDTGNAVNEWPYRAEEWFMELGVIEPAEPEGELGE</sequence>
<organism evidence="4 5">
    <name type="scientific">Parabacteroides chartae</name>
    <dbReference type="NCBI Taxonomy" id="1037355"/>
    <lineage>
        <taxon>Bacteria</taxon>
        <taxon>Pseudomonadati</taxon>
        <taxon>Bacteroidota</taxon>
        <taxon>Bacteroidia</taxon>
        <taxon>Bacteroidales</taxon>
        <taxon>Tannerellaceae</taxon>
        <taxon>Parabacteroides</taxon>
    </lineage>
</organism>
<dbReference type="PANTHER" id="PTHR48081">
    <property type="entry name" value="AB HYDROLASE SUPERFAMILY PROTEIN C4A8.06C"/>
    <property type="match status" value="1"/>
</dbReference>
<accession>A0A1T5DEK1</accession>
<evidence type="ECO:0000259" key="3">
    <source>
        <dbReference type="Pfam" id="PF20434"/>
    </source>
</evidence>
<dbReference type="InterPro" id="IPR049492">
    <property type="entry name" value="BD-FAE-like_dom"/>
</dbReference>
<dbReference type="InterPro" id="IPR029058">
    <property type="entry name" value="AB_hydrolase_fold"/>
</dbReference>
<dbReference type="PANTHER" id="PTHR48081:SF6">
    <property type="entry name" value="PEPTIDASE S9 PROLYL OLIGOPEPTIDASE CATALYTIC DOMAIN-CONTAINING PROTEIN"/>
    <property type="match status" value="1"/>
</dbReference>
<reference evidence="5" key="1">
    <citation type="submission" date="2017-02" db="EMBL/GenBank/DDBJ databases">
        <authorList>
            <person name="Varghese N."/>
            <person name="Submissions S."/>
        </authorList>
    </citation>
    <scope>NUCLEOTIDE SEQUENCE [LARGE SCALE GENOMIC DNA]</scope>
    <source>
        <strain evidence="5">DSM 24967</strain>
    </source>
</reference>
<dbReference type="Pfam" id="PF20434">
    <property type="entry name" value="BD-FAE"/>
    <property type="match status" value="1"/>
</dbReference>
<dbReference type="SUPFAM" id="SSF53474">
    <property type="entry name" value="alpha/beta-Hydrolases"/>
    <property type="match status" value="1"/>
</dbReference>
<feature type="chain" id="PRO_5012978989" evidence="2">
    <location>
        <begin position="22"/>
        <end position="303"/>
    </location>
</feature>
<keyword evidence="5" id="KW-1185">Reference proteome</keyword>
<evidence type="ECO:0000313" key="4">
    <source>
        <dbReference type="EMBL" id="SKB70178.1"/>
    </source>
</evidence>
<dbReference type="Gene3D" id="3.40.50.1820">
    <property type="entry name" value="alpha/beta hydrolase"/>
    <property type="match status" value="1"/>
</dbReference>